<reference evidence="2" key="1">
    <citation type="submission" date="2017-07" db="EMBL/GenBank/DDBJ databases">
        <title>Taro Niue Genome Assembly and Annotation.</title>
        <authorList>
            <person name="Atibalentja N."/>
            <person name="Keating K."/>
            <person name="Fields C.J."/>
        </authorList>
    </citation>
    <scope>NUCLEOTIDE SEQUENCE</scope>
    <source>
        <strain evidence="2">Niue_2</strain>
        <tissue evidence="2">Leaf</tissue>
    </source>
</reference>
<sequence length="340" mass="38526">MMGLSRATYSGVFWVLGIGSCRQQEARLSTDSIKSKFAVAVSVVLRPLPPHFVGRRRERNRVAALQSCKQRERTREESEREREREREKPRRRVTSYPWPISELRAPATYPKTLKRFKLCVRIMSCLQLRAALPLTGQKVASPSLSQSSSHLRAPCSYSFPTKTFNRLKAFPRLVCSRARCQGSRTCLLDGKDKNENGDEVSPSNAAEQPMQFSRKRSSVHDMLRKQMEERESGGGGGSGRDWRGGGGGSDDGGDGRFSANLHELQQVFLATISFMLVYIYLIRREELTRLSSDFIKYLLGGKPSPRLRRTMDAWGRFFQRIKGKKVEEPSEDEVGSSPAW</sequence>
<proteinExistence type="predicted"/>
<dbReference type="Proteomes" id="UP000652761">
    <property type="component" value="Unassembled WGS sequence"/>
</dbReference>
<protein>
    <submittedName>
        <fullName evidence="2">Uncharacterized protein</fullName>
    </submittedName>
</protein>
<feature type="compositionally biased region" description="Basic and acidic residues" evidence="1">
    <location>
        <begin position="69"/>
        <end position="88"/>
    </location>
</feature>
<evidence type="ECO:0000313" key="2">
    <source>
        <dbReference type="EMBL" id="MQL83670.1"/>
    </source>
</evidence>
<keyword evidence="3" id="KW-1185">Reference proteome</keyword>
<name>A0A843UPG7_COLES</name>
<dbReference type="PANTHER" id="PTHR35483">
    <property type="entry name" value="NUCLEUSENVELOPE PROTEIN"/>
    <property type="match status" value="1"/>
</dbReference>
<feature type="region of interest" description="Disordered" evidence="1">
    <location>
        <begin position="63"/>
        <end position="92"/>
    </location>
</feature>
<dbReference type="EMBL" id="NMUH01000710">
    <property type="protein sequence ID" value="MQL83670.1"/>
    <property type="molecule type" value="Genomic_DNA"/>
</dbReference>
<feature type="region of interest" description="Disordered" evidence="1">
    <location>
        <begin position="187"/>
        <end position="254"/>
    </location>
</feature>
<dbReference type="OrthoDB" id="1680511at2759"/>
<feature type="compositionally biased region" description="Gly residues" evidence="1">
    <location>
        <begin position="233"/>
        <end position="250"/>
    </location>
</feature>
<organism evidence="2 3">
    <name type="scientific">Colocasia esculenta</name>
    <name type="common">Wild taro</name>
    <name type="synonym">Arum esculentum</name>
    <dbReference type="NCBI Taxonomy" id="4460"/>
    <lineage>
        <taxon>Eukaryota</taxon>
        <taxon>Viridiplantae</taxon>
        <taxon>Streptophyta</taxon>
        <taxon>Embryophyta</taxon>
        <taxon>Tracheophyta</taxon>
        <taxon>Spermatophyta</taxon>
        <taxon>Magnoliopsida</taxon>
        <taxon>Liliopsida</taxon>
        <taxon>Araceae</taxon>
        <taxon>Aroideae</taxon>
        <taxon>Colocasieae</taxon>
        <taxon>Colocasia</taxon>
    </lineage>
</organism>
<evidence type="ECO:0000313" key="3">
    <source>
        <dbReference type="Proteomes" id="UP000652761"/>
    </source>
</evidence>
<dbReference type="GO" id="GO:0009507">
    <property type="term" value="C:chloroplast"/>
    <property type="evidence" value="ECO:0007669"/>
    <property type="project" value="TreeGrafter"/>
</dbReference>
<dbReference type="PANTHER" id="PTHR35483:SF1">
    <property type="entry name" value="GLYCINE-RICH PROTEIN-RELATED"/>
    <property type="match status" value="1"/>
</dbReference>
<comment type="caution">
    <text evidence="2">The sequence shown here is derived from an EMBL/GenBank/DDBJ whole genome shotgun (WGS) entry which is preliminary data.</text>
</comment>
<feature type="compositionally biased region" description="Basic and acidic residues" evidence="1">
    <location>
        <begin position="218"/>
        <end position="232"/>
    </location>
</feature>
<dbReference type="PROSITE" id="PS51257">
    <property type="entry name" value="PROKAR_LIPOPROTEIN"/>
    <property type="match status" value="1"/>
</dbReference>
<accession>A0A843UPG7</accession>
<evidence type="ECO:0000256" key="1">
    <source>
        <dbReference type="SAM" id="MobiDB-lite"/>
    </source>
</evidence>
<gene>
    <name evidence="2" type="ORF">Taro_016167</name>
</gene>
<dbReference type="AlphaFoldDB" id="A0A843UPG7"/>